<name>A0ABV0RH76_9TELE</name>
<proteinExistence type="predicted"/>
<evidence type="ECO:0000256" key="1">
    <source>
        <dbReference type="SAM" id="Phobius"/>
    </source>
</evidence>
<accession>A0ABV0RH76</accession>
<keyword evidence="3" id="KW-1185">Reference proteome</keyword>
<reference evidence="2 3" key="1">
    <citation type="submission" date="2021-06" db="EMBL/GenBank/DDBJ databases">
        <authorList>
            <person name="Palmer J.M."/>
        </authorList>
    </citation>
    <scope>NUCLEOTIDE SEQUENCE [LARGE SCALE GENOMIC DNA]</scope>
    <source>
        <strain evidence="2 3">XC_2019</strain>
        <tissue evidence="2">Muscle</tissue>
    </source>
</reference>
<comment type="caution">
    <text evidence="2">The sequence shown here is derived from an EMBL/GenBank/DDBJ whole genome shotgun (WGS) entry which is preliminary data.</text>
</comment>
<dbReference type="EMBL" id="JAHRIN010044348">
    <property type="protein sequence ID" value="MEQ2207341.1"/>
    <property type="molecule type" value="Genomic_DNA"/>
</dbReference>
<sequence length="130" mass="15266">MCARTYTRKQRYAYEYKGICPRARLCLSKACLSRRPVEAQHYTLSMRIHQWQREGSRQAFILREPTFNMYLPLCILFFLVSPILHPHCLIVPIISCSYTSKDTPLPPLKKEAFLTVTTTQNCIYHEHMAI</sequence>
<organism evidence="2 3">
    <name type="scientific">Xenoophorus captivus</name>
    <dbReference type="NCBI Taxonomy" id="1517983"/>
    <lineage>
        <taxon>Eukaryota</taxon>
        <taxon>Metazoa</taxon>
        <taxon>Chordata</taxon>
        <taxon>Craniata</taxon>
        <taxon>Vertebrata</taxon>
        <taxon>Euteleostomi</taxon>
        <taxon>Actinopterygii</taxon>
        <taxon>Neopterygii</taxon>
        <taxon>Teleostei</taxon>
        <taxon>Neoteleostei</taxon>
        <taxon>Acanthomorphata</taxon>
        <taxon>Ovalentaria</taxon>
        <taxon>Atherinomorphae</taxon>
        <taxon>Cyprinodontiformes</taxon>
        <taxon>Goodeidae</taxon>
        <taxon>Xenoophorus</taxon>
    </lineage>
</organism>
<protein>
    <submittedName>
        <fullName evidence="2">Uncharacterized protein</fullName>
    </submittedName>
</protein>
<feature type="transmembrane region" description="Helical" evidence="1">
    <location>
        <begin position="67"/>
        <end position="85"/>
    </location>
</feature>
<gene>
    <name evidence="2" type="ORF">XENOCAPTIV_010793</name>
</gene>
<keyword evidence="1" id="KW-1133">Transmembrane helix</keyword>
<evidence type="ECO:0000313" key="3">
    <source>
        <dbReference type="Proteomes" id="UP001434883"/>
    </source>
</evidence>
<dbReference type="Proteomes" id="UP001434883">
    <property type="component" value="Unassembled WGS sequence"/>
</dbReference>
<keyword evidence="1" id="KW-0812">Transmembrane</keyword>
<keyword evidence="1" id="KW-0472">Membrane</keyword>
<evidence type="ECO:0000313" key="2">
    <source>
        <dbReference type="EMBL" id="MEQ2207341.1"/>
    </source>
</evidence>